<name>A0A6P8BHJ0_PYRGI</name>
<keyword evidence="1" id="KW-1133">Transmembrane helix</keyword>
<reference evidence="3" key="2">
    <citation type="submission" date="2019-10" db="EMBL/GenBank/DDBJ databases">
        <authorList>
            <consortium name="NCBI Genome Project"/>
        </authorList>
    </citation>
    <scope>NUCLEOTIDE SEQUENCE</scope>
    <source>
        <strain evidence="3">NI907</strain>
    </source>
</reference>
<keyword evidence="1" id="KW-0472">Membrane</keyword>
<dbReference type="Proteomes" id="UP000515153">
    <property type="component" value="Unplaced"/>
</dbReference>
<evidence type="ECO:0000313" key="2">
    <source>
        <dbReference type="Proteomes" id="UP000515153"/>
    </source>
</evidence>
<feature type="transmembrane region" description="Helical" evidence="1">
    <location>
        <begin position="29"/>
        <end position="47"/>
    </location>
</feature>
<keyword evidence="2" id="KW-1185">Reference proteome</keyword>
<feature type="transmembrane region" description="Helical" evidence="1">
    <location>
        <begin position="67"/>
        <end position="88"/>
    </location>
</feature>
<gene>
    <name evidence="3" type="ORF">PgNI_00562</name>
</gene>
<feature type="transmembrane region" description="Helical" evidence="1">
    <location>
        <begin position="354"/>
        <end position="374"/>
    </location>
</feature>
<dbReference type="GeneID" id="41955554"/>
<accession>A0A6P8BHJ0</accession>
<feature type="transmembrane region" description="Helical" evidence="1">
    <location>
        <begin position="325"/>
        <end position="348"/>
    </location>
</feature>
<evidence type="ECO:0000313" key="3">
    <source>
        <dbReference type="RefSeq" id="XP_030986660.1"/>
    </source>
</evidence>
<dbReference type="PANTHER" id="PTHR35043:SF7">
    <property type="entry name" value="TRANSCRIPTION FACTOR DOMAIN-CONTAINING PROTEIN"/>
    <property type="match status" value="1"/>
</dbReference>
<proteinExistence type="predicted"/>
<dbReference type="AlphaFoldDB" id="A0A6P8BHJ0"/>
<sequence length="432" mass="48565">MRAFSSNCTAPPDVVAFVRSPNIRGTFDIIWSCLLVLIICTWSVLHLNVPAQSTVKPGTWAKYKRDIWRTGTKIMWMFITLIAPEYILGKAWSEYRSVKCLAKRFEVQSEIDDVPWTAMHTHFANMGGFTIKFNSVSSEAAAQAQREASEVELRDLPQLGSTEVVATPVAFYGDCADNNTIKRSQVLDTRLNWIPEKSDWVDCKVVHIDLNKLGVRTFVSAKATHKYAAWLSRVIGDTGWHLDATNSALVDSAIETFNLSHFDTRSEFLRFKENSIMWAWNVRSLRGNIWVLDANQLLLARELGIIDRLPFLASDDLGDRNKQDLFLKVMALGQIGWFVLQIAVRLHLQLPTTLLEVMVLAFAACTVITYYLLLDKPNNASYSITLPASRYPQTVADIVRLAACGPVTDWLEALHIRAGLLQLPSLFSAPST</sequence>
<protein>
    <submittedName>
        <fullName evidence="3">Uncharacterized protein</fullName>
    </submittedName>
</protein>
<organism evidence="2 3">
    <name type="scientific">Pyricularia grisea</name>
    <name type="common">Crabgrass-specific blast fungus</name>
    <name type="synonym">Magnaporthe grisea</name>
    <dbReference type="NCBI Taxonomy" id="148305"/>
    <lineage>
        <taxon>Eukaryota</taxon>
        <taxon>Fungi</taxon>
        <taxon>Dikarya</taxon>
        <taxon>Ascomycota</taxon>
        <taxon>Pezizomycotina</taxon>
        <taxon>Sordariomycetes</taxon>
        <taxon>Sordariomycetidae</taxon>
        <taxon>Magnaporthales</taxon>
        <taxon>Pyriculariaceae</taxon>
        <taxon>Pyricularia</taxon>
    </lineage>
</organism>
<dbReference type="RefSeq" id="XP_030986660.1">
    <property type="nucleotide sequence ID" value="XM_031120640.1"/>
</dbReference>
<keyword evidence="1" id="KW-0812">Transmembrane</keyword>
<evidence type="ECO:0000256" key="1">
    <source>
        <dbReference type="SAM" id="Phobius"/>
    </source>
</evidence>
<reference evidence="3" key="3">
    <citation type="submission" date="2025-08" db="UniProtKB">
        <authorList>
            <consortium name="RefSeq"/>
        </authorList>
    </citation>
    <scope>IDENTIFICATION</scope>
    <source>
        <strain evidence="3">NI907</strain>
    </source>
</reference>
<dbReference type="PANTHER" id="PTHR35043">
    <property type="entry name" value="TRANSCRIPTION FACTOR DOMAIN-CONTAINING PROTEIN"/>
    <property type="match status" value="1"/>
</dbReference>
<dbReference type="KEGG" id="pgri:PgNI_00562"/>
<reference evidence="3" key="1">
    <citation type="journal article" date="2019" name="Mol. Biol. Evol.">
        <title>Blast fungal genomes show frequent chromosomal changes, gene gains and losses, and effector gene turnover.</title>
        <authorList>
            <person name="Gomez Luciano L.B."/>
            <person name="Jason Tsai I."/>
            <person name="Chuma I."/>
            <person name="Tosa Y."/>
            <person name="Chen Y.H."/>
            <person name="Li J.Y."/>
            <person name="Li M.Y."/>
            <person name="Jade Lu M.Y."/>
            <person name="Nakayashiki H."/>
            <person name="Li W.H."/>
        </authorList>
    </citation>
    <scope>NUCLEOTIDE SEQUENCE</scope>
    <source>
        <strain evidence="3">NI907</strain>
    </source>
</reference>